<keyword evidence="2" id="KW-1185">Reference proteome</keyword>
<dbReference type="Proteomes" id="UP000199300">
    <property type="component" value="Unassembled WGS sequence"/>
</dbReference>
<dbReference type="AlphaFoldDB" id="A0A1H8JTP8"/>
<proteinExistence type="predicted"/>
<gene>
    <name evidence="1" type="ORF">SAMN04488134_10264</name>
</gene>
<dbReference type="OrthoDB" id="2678957at2"/>
<protein>
    <submittedName>
        <fullName evidence="1">Uncharacterized protein</fullName>
    </submittedName>
</protein>
<sequence>MATNERDQFVIEQYEQGENEMILLFAQWCLNHKLDPYKLYQEAYPNQKASSKLTTIMEDVVELNLAGDIDTFLLLEALQAYGNDDLAWIVSQYYERL</sequence>
<reference evidence="1 2" key="1">
    <citation type="submission" date="2016-10" db="EMBL/GenBank/DDBJ databases">
        <authorList>
            <person name="de Groot N.N."/>
        </authorList>
    </citation>
    <scope>NUCLEOTIDE SEQUENCE [LARGE SCALE GENOMIC DNA]</scope>
    <source>
        <strain evidence="1 2">CGMCC 1.10434</strain>
    </source>
</reference>
<dbReference type="RefSeq" id="WP_091495150.1">
    <property type="nucleotide sequence ID" value="NZ_FODJ01000002.1"/>
</dbReference>
<evidence type="ECO:0000313" key="1">
    <source>
        <dbReference type="EMBL" id="SEN83855.1"/>
    </source>
</evidence>
<dbReference type="EMBL" id="FODJ01000002">
    <property type="protein sequence ID" value="SEN83855.1"/>
    <property type="molecule type" value="Genomic_DNA"/>
</dbReference>
<accession>A0A1H8JTP8</accession>
<organism evidence="1 2">
    <name type="scientific">Amphibacillus marinus</name>
    <dbReference type="NCBI Taxonomy" id="872970"/>
    <lineage>
        <taxon>Bacteria</taxon>
        <taxon>Bacillati</taxon>
        <taxon>Bacillota</taxon>
        <taxon>Bacilli</taxon>
        <taxon>Bacillales</taxon>
        <taxon>Bacillaceae</taxon>
        <taxon>Amphibacillus</taxon>
    </lineage>
</organism>
<name>A0A1H8JTP8_9BACI</name>
<evidence type="ECO:0000313" key="2">
    <source>
        <dbReference type="Proteomes" id="UP000199300"/>
    </source>
</evidence>